<evidence type="ECO:0000256" key="8">
    <source>
        <dbReference type="RuleBase" id="RU004004"/>
    </source>
</evidence>
<keyword evidence="3 10" id="KW-0732">Signal</keyword>
<dbReference type="NCBIfam" id="TIGR02515">
    <property type="entry name" value="IV_pilus_PilQ"/>
    <property type="match status" value="1"/>
</dbReference>
<keyword evidence="5" id="KW-0472">Membrane</keyword>
<dbReference type="InterPro" id="IPR001775">
    <property type="entry name" value="GspD/PilQ"/>
</dbReference>
<dbReference type="Pfam" id="PF07660">
    <property type="entry name" value="STN"/>
    <property type="match status" value="1"/>
</dbReference>
<dbReference type="InterPro" id="IPR021731">
    <property type="entry name" value="AMIN_dom"/>
</dbReference>
<dbReference type="InterPro" id="IPR013355">
    <property type="entry name" value="Pilus_4_PilQ"/>
</dbReference>
<dbReference type="AlphaFoldDB" id="A0A1M4SQX0"/>
<dbReference type="OrthoDB" id="9779724at2"/>
<dbReference type="SMART" id="SM00965">
    <property type="entry name" value="STN"/>
    <property type="match status" value="1"/>
</dbReference>
<dbReference type="RefSeq" id="WP_073353478.1">
    <property type="nucleotide sequence ID" value="NZ_FQUZ01000001.1"/>
</dbReference>
<dbReference type="Gene3D" id="2.60.40.3470">
    <property type="match status" value="1"/>
</dbReference>
<dbReference type="Pfam" id="PF03958">
    <property type="entry name" value="Secretin_N"/>
    <property type="match status" value="1"/>
</dbReference>
<feature type="signal peptide" evidence="10">
    <location>
        <begin position="1"/>
        <end position="30"/>
    </location>
</feature>
<keyword evidence="13" id="KW-1185">Reference proteome</keyword>
<reference evidence="12 13" key="1">
    <citation type="submission" date="2016-11" db="EMBL/GenBank/DDBJ databases">
        <authorList>
            <person name="Jaros S."/>
            <person name="Januszkiewicz K."/>
            <person name="Wedrychowicz H."/>
        </authorList>
    </citation>
    <scope>NUCLEOTIDE SEQUENCE [LARGE SCALE GENOMIC DNA]</scope>
    <source>
        <strain evidence="12 13">DSM 16112</strain>
    </source>
</reference>
<dbReference type="InterPro" id="IPR038591">
    <property type="entry name" value="NolW-like_sf"/>
</dbReference>
<evidence type="ECO:0000256" key="3">
    <source>
        <dbReference type="ARBA" id="ARBA00022729"/>
    </source>
</evidence>
<dbReference type="Gene3D" id="2.60.40.3500">
    <property type="match status" value="1"/>
</dbReference>
<dbReference type="EMBL" id="FQUZ01000001">
    <property type="protein sequence ID" value="SHE34565.1"/>
    <property type="molecule type" value="Genomic_DNA"/>
</dbReference>
<evidence type="ECO:0000256" key="9">
    <source>
        <dbReference type="SAM" id="MobiDB-lite"/>
    </source>
</evidence>
<evidence type="ECO:0000256" key="1">
    <source>
        <dbReference type="ARBA" id="ARBA00004370"/>
    </source>
</evidence>
<dbReference type="STRING" id="1122156.SAMN02745117_00180"/>
<dbReference type="InterPro" id="IPR011662">
    <property type="entry name" value="Secretin/TonB_short_N"/>
</dbReference>
<dbReference type="Gene3D" id="3.30.1370.130">
    <property type="match status" value="1"/>
</dbReference>
<dbReference type="InterPro" id="IPR004846">
    <property type="entry name" value="T2SS/T3SS_dom"/>
</dbReference>
<name>A0A1M4SQX0_9BURK</name>
<keyword evidence="4" id="KW-0653">Protein transport</keyword>
<keyword evidence="2 8" id="KW-0813">Transport</keyword>
<dbReference type="GO" id="GO:0009279">
    <property type="term" value="C:cell outer membrane"/>
    <property type="evidence" value="ECO:0007669"/>
    <property type="project" value="UniProtKB-SubCell"/>
</dbReference>
<dbReference type="PANTHER" id="PTHR30604:SF1">
    <property type="entry name" value="DNA UTILIZATION PROTEIN HOFQ"/>
    <property type="match status" value="1"/>
</dbReference>
<evidence type="ECO:0000256" key="10">
    <source>
        <dbReference type="SAM" id="SignalP"/>
    </source>
</evidence>
<dbReference type="PANTHER" id="PTHR30604">
    <property type="entry name" value="PROTEIN TRANSPORT PROTEIN HOFQ"/>
    <property type="match status" value="1"/>
</dbReference>
<dbReference type="GO" id="GO:0009306">
    <property type="term" value="P:protein secretion"/>
    <property type="evidence" value="ECO:0007669"/>
    <property type="project" value="InterPro"/>
</dbReference>
<dbReference type="Gene3D" id="3.30.1370.120">
    <property type="match status" value="1"/>
</dbReference>
<evidence type="ECO:0000259" key="11">
    <source>
        <dbReference type="SMART" id="SM00965"/>
    </source>
</evidence>
<feature type="region of interest" description="Disordered" evidence="9">
    <location>
        <begin position="403"/>
        <end position="422"/>
    </location>
</feature>
<evidence type="ECO:0000313" key="12">
    <source>
        <dbReference type="EMBL" id="SHE34565.1"/>
    </source>
</evidence>
<feature type="domain" description="Secretin/TonB short N-terminal" evidence="11">
    <location>
        <begin position="312"/>
        <end position="360"/>
    </location>
</feature>
<evidence type="ECO:0000313" key="13">
    <source>
        <dbReference type="Proteomes" id="UP000184327"/>
    </source>
</evidence>
<dbReference type="PRINTS" id="PR00811">
    <property type="entry name" value="BCTERIALGSPD"/>
</dbReference>
<evidence type="ECO:0000256" key="4">
    <source>
        <dbReference type="ARBA" id="ARBA00022927"/>
    </source>
</evidence>
<evidence type="ECO:0000256" key="7">
    <source>
        <dbReference type="RuleBase" id="RU004003"/>
    </source>
</evidence>
<feature type="chain" id="PRO_5013087067" evidence="10">
    <location>
        <begin position="31"/>
        <end position="729"/>
    </location>
</feature>
<comment type="similarity">
    <text evidence="7">Belongs to the bacterial secretin family.</text>
</comment>
<dbReference type="InterPro" id="IPR051808">
    <property type="entry name" value="Type_IV_pilus_biogenesis"/>
</dbReference>
<proteinExistence type="inferred from homology"/>
<dbReference type="Proteomes" id="UP000184327">
    <property type="component" value="Unassembled WGS sequence"/>
</dbReference>
<organism evidence="12 13">
    <name type="scientific">Lampropedia hyalina DSM 16112</name>
    <dbReference type="NCBI Taxonomy" id="1122156"/>
    <lineage>
        <taxon>Bacteria</taxon>
        <taxon>Pseudomonadati</taxon>
        <taxon>Pseudomonadota</taxon>
        <taxon>Betaproteobacteria</taxon>
        <taxon>Burkholderiales</taxon>
        <taxon>Comamonadaceae</taxon>
        <taxon>Lampropedia</taxon>
    </lineage>
</organism>
<evidence type="ECO:0000256" key="5">
    <source>
        <dbReference type="ARBA" id="ARBA00023136"/>
    </source>
</evidence>
<evidence type="ECO:0000256" key="2">
    <source>
        <dbReference type="ARBA" id="ARBA00022448"/>
    </source>
</evidence>
<keyword evidence="6" id="KW-0998">Cell outer membrane</keyword>
<dbReference type="InterPro" id="IPR005644">
    <property type="entry name" value="NolW-like"/>
</dbReference>
<evidence type="ECO:0000256" key="6">
    <source>
        <dbReference type="ARBA" id="ARBA00023237"/>
    </source>
</evidence>
<comment type="subcellular location">
    <subcellularLocation>
        <location evidence="8">Cell outer membrane</location>
    </subcellularLocation>
    <subcellularLocation>
        <location evidence="1">Membrane</location>
    </subcellularLocation>
</comment>
<dbReference type="Pfam" id="PF11741">
    <property type="entry name" value="AMIN"/>
    <property type="match status" value="2"/>
</dbReference>
<accession>A0A1M4SQX0</accession>
<sequence length="729" mass="78048">MTQKTTGNTPLAHIRTTLLAAMALTSSAWAADIQSVTGMQRDGREVVQIRLNEPLNFEPVVFTVQSPARISLDFPGVGLIDGRQTVGVNQGNLRTINVVDAGDRARIVLNLREATTYRLESVGNDLFVHLDSPGSATAPTSQPAASRIAAPATRTTPVAPSMATAPAPNTLQGIDFRRSLDGSGRVVVDLPSASNSVNLRVEGRKIVLDVQDAQLPAELRKRFDVTDFGTPINSIVATQAGNATRLEIEARNEWVYSAYQTDSQYVLEVREVVPDPTKLTQGTGFTGEKLSLNFQSIEIRSLLQVIADFTKFNIVTSDTVQGSLTLRLEDVPWDQALQIILDSKGLGYERNGNVLWVAPREEIDTRKQKEYEAARALEQLEPLRTQSFQLNYARSETLAAQLAASGGSGGGSGGTQNSNRFLSNRGSAIAEPRTNQLFITDTPSKLEEVSRLIASWDIPVRQVLIEARIVEASDSFGRSLGVRLGGADLRANRGGDGGYSVGGNNRVVFGSSYANAVASSGAGGTTSATQQFVNLPAALSAGEAATFALSIFNSAANRFLNLELSALESSGEGRVISSPRIVTADQVKATIEQGTELPYAATSPNGATTVEFKQAVMKLEVTPQITPEGNVILDLLVNKDSPNYAQSTSGGIAVDTKRVTTQVLVENGGTIVIGGIFELQESNSVTKVPFFGDLPVAGHLFRSKTRETSKSELLVFITPKIVTDQNTLR</sequence>
<protein>
    <submittedName>
        <fullName evidence="12">Type IV pilus assembly protein PilQ</fullName>
    </submittedName>
</protein>
<dbReference type="Pfam" id="PF00263">
    <property type="entry name" value="Secretin"/>
    <property type="match status" value="1"/>
</dbReference>
<gene>
    <name evidence="12" type="ORF">SAMN02745117_00180</name>
</gene>